<dbReference type="AlphaFoldDB" id="A0A845EYC9"/>
<proteinExistence type="predicted"/>
<organism evidence="1 2">
    <name type="scientific">Guptibacillus hwajinpoensis</name>
    <dbReference type="NCBI Taxonomy" id="208199"/>
    <lineage>
        <taxon>Bacteria</taxon>
        <taxon>Bacillati</taxon>
        <taxon>Bacillota</taxon>
        <taxon>Bacilli</taxon>
        <taxon>Bacillales</taxon>
        <taxon>Guptibacillaceae</taxon>
        <taxon>Guptibacillus</taxon>
    </lineage>
</organism>
<sequence>MFVKVYEYHIREESMEEYYRIQQKAGEIYKKYIDVETTYLQSKEDSSKWMEIAKYESEEDYQKALALINQEKEIQELFKAFEAILLSEPNMIRDEDFMDRKEISNS</sequence>
<gene>
    <name evidence="1" type="ORF">GLW07_09140</name>
</gene>
<comment type="caution">
    <text evidence="1">The sequence shown here is derived from an EMBL/GenBank/DDBJ whole genome shotgun (WGS) entry which is preliminary data.</text>
</comment>
<dbReference type="Proteomes" id="UP000447833">
    <property type="component" value="Unassembled WGS sequence"/>
</dbReference>
<dbReference type="RefSeq" id="WP_160919106.1">
    <property type="nucleotide sequence ID" value="NZ_WMEY01000002.1"/>
</dbReference>
<dbReference type="InterPro" id="IPR011008">
    <property type="entry name" value="Dimeric_a/b-barrel"/>
</dbReference>
<protein>
    <recommendedName>
        <fullName evidence="3">ABM domain-containing protein</fullName>
    </recommendedName>
</protein>
<evidence type="ECO:0000313" key="2">
    <source>
        <dbReference type="Proteomes" id="UP000447833"/>
    </source>
</evidence>
<name>A0A845EYC9_9BACL</name>
<reference evidence="1 2" key="1">
    <citation type="submission" date="2019-11" db="EMBL/GenBank/DDBJ databases">
        <title>Genome sequences of 17 halophilic strains isolated from different environments.</title>
        <authorList>
            <person name="Furrow R.E."/>
        </authorList>
    </citation>
    <scope>NUCLEOTIDE SEQUENCE [LARGE SCALE GENOMIC DNA]</scope>
    <source>
        <strain evidence="1 2">22506_14_FS</strain>
    </source>
</reference>
<evidence type="ECO:0000313" key="1">
    <source>
        <dbReference type="EMBL" id="MYL63516.1"/>
    </source>
</evidence>
<evidence type="ECO:0008006" key="3">
    <source>
        <dbReference type="Google" id="ProtNLM"/>
    </source>
</evidence>
<accession>A0A845EYC9</accession>
<dbReference type="SUPFAM" id="SSF54909">
    <property type="entry name" value="Dimeric alpha+beta barrel"/>
    <property type="match status" value="1"/>
</dbReference>
<dbReference type="EMBL" id="WMEY01000002">
    <property type="protein sequence ID" value="MYL63516.1"/>
    <property type="molecule type" value="Genomic_DNA"/>
</dbReference>